<dbReference type="Proteomes" id="UP000642748">
    <property type="component" value="Unassembled WGS sequence"/>
</dbReference>
<comment type="caution">
    <text evidence="5">The sequence shown here is derived from an EMBL/GenBank/DDBJ whole genome shotgun (WGS) entry which is preliminary data.</text>
</comment>
<dbReference type="GO" id="GO:0008758">
    <property type="term" value="F:UDP-2,3-diacylglucosamine hydrolase activity"/>
    <property type="evidence" value="ECO:0007669"/>
    <property type="project" value="TreeGrafter"/>
</dbReference>
<dbReference type="CDD" id="cd07385">
    <property type="entry name" value="MPP_YkuE_C"/>
    <property type="match status" value="1"/>
</dbReference>
<keyword evidence="6" id="KW-1185">Reference proteome</keyword>
<name>A0A8J3QSS4_9ACTN</name>
<keyword evidence="1" id="KW-0479">Metal-binding</keyword>
<sequence>MSAGEAVQAAPARRSLRPVAIGAVLSAILVLLFGVPWWSLTLAHARWPGPVVAVGTVVFAAALVAFPVLMYLGHGRRGWDRAAVAGDTILGVIWVLFSWAVLGNVLRVALAVGGVADPVRSRVVAAGIAGVSVLLVAWGYVEAMRVPRVRRAAVTIPRLGAGLHGLRVVLLTDTHYGPIDRARWSASVVAAVNRLDADIVCHTGDIADGTVARRREQAAPLGDVRARLARAYVTGNHEYFGEAEGWLDHMRALGWEPLHNRHIVVERDGSRLVLAGVDDATAASSGRPGHRADHTAALAGADPDLPVLLLAHQPKQIGAAVAAGVDLQLSGHTHGGQIWPFHLLVRTDQPAVQGLSRHGERTQLYTSRGTGFWGPPLRVFAPSEITLITLLAG</sequence>
<dbReference type="InterPro" id="IPR051158">
    <property type="entry name" value="Metallophosphoesterase_sf"/>
</dbReference>
<dbReference type="InterPro" id="IPR004843">
    <property type="entry name" value="Calcineurin-like_PHP"/>
</dbReference>
<feature type="transmembrane region" description="Helical" evidence="3">
    <location>
        <begin position="51"/>
        <end position="72"/>
    </location>
</feature>
<dbReference type="GO" id="GO:0046872">
    <property type="term" value="F:metal ion binding"/>
    <property type="evidence" value="ECO:0007669"/>
    <property type="project" value="UniProtKB-KW"/>
</dbReference>
<dbReference type="GO" id="GO:0016020">
    <property type="term" value="C:membrane"/>
    <property type="evidence" value="ECO:0007669"/>
    <property type="project" value="GOC"/>
</dbReference>
<organism evidence="5 6">
    <name type="scientific">Rugosimonospora africana</name>
    <dbReference type="NCBI Taxonomy" id="556532"/>
    <lineage>
        <taxon>Bacteria</taxon>
        <taxon>Bacillati</taxon>
        <taxon>Actinomycetota</taxon>
        <taxon>Actinomycetes</taxon>
        <taxon>Micromonosporales</taxon>
        <taxon>Micromonosporaceae</taxon>
        <taxon>Rugosimonospora</taxon>
    </lineage>
</organism>
<dbReference type="PANTHER" id="PTHR31302:SF31">
    <property type="entry name" value="PHOSPHODIESTERASE YAEI"/>
    <property type="match status" value="1"/>
</dbReference>
<protein>
    <submittedName>
        <fullName evidence="5">Metallophosphoesterase</fullName>
    </submittedName>
</protein>
<evidence type="ECO:0000259" key="4">
    <source>
        <dbReference type="Pfam" id="PF00149"/>
    </source>
</evidence>
<keyword evidence="2" id="KW-0378">Hydrolase</keyword>
<dbReference type="AlphaFoldDB" id="A0A8J3QSS4"/>
<evidence type="ECO:0000313" key="5">
    <source>
        <dbReference type="EMBL" id="GIH16188.1"/>
    </source>
</evidence>
<dbReference type="Gene3D" id="3.60.21.10">
    <property type="match status" value="1"/>
</dbReference>
<keyword evidence="3" id="KW-0472">Membrane</keyword>
<dbReference type="PANTHER" id="PTHR31302">
    <property type="entry name" value="TRANSMEMBRANE PROTEIN WITH METALLOPHOSPHOESTERASE DOMAIN-RELATED"/>
    <property type="match status" value="1"/>
</dbReference>
<accession>A0A8J3QSS4</accession>
<dbReference type="InterPro" id="IPR029052">
    <property type="entry name" value="Metallo-depent_PP-like"/>
</dbReference>
<keyword evidence="3" id="KW-0812">Transmembrane</keyword>
<feature type="transmembrane region" description="Helical" evidence="3">
    <location>
        <begin position="122"/>
        <end position="141"/>
    </location>
</feature>
<evidence type="ECO:0000256" key="3">
    <source>
        <dbReference type="SAM" id="Phobius"/>
    </source>
</evidence>
<dbReference type="EMBL" id="BONZ01000040">
    <property type="protein sequence ID" value="GIH16188.1"/>
    <property type="molecule type" value="Genomic_DNA"/>
</dbReference>
<reference evidence="5" key="1">
    <citation type="submission" date="2021-01" db="EMBL/GenBank/DDBJ databases">
        <title>Whole genome shotgun sequence of Rugosimonospora africana NBRC 104875.</title>
        <authorList>
            <person name="Komaki H."/>
            <person name="Tamura T."/>
        </authorList>
    </citation>
    <scope>NUCLEOTIDE SEQUENCE</scope>
    <source>
        <strain evidence="5">NBRC 104875</strain>
    </source>
</reference>
<gene>
    <name evidence="5" type="ORF">Raf01_43600</name>
</gene>
<evidence type="ECO:0000256" key="1">
    <source>
        <dbReference type="ARBA" id="ARBA00022723"/>
    </source>
</evidence>
<feature type="transmembrane region" description="Helical" evidence="3">
    <location>
        <begin position="19"/>
        <end position="39"/>
    </location>
</feature>
<dbReference type="SUPFAM" id="SSF56300">
    <property type="entry name" value="Metallo-dependent phosphatases"/>
    <property type="match status" value="1"/>
</dbReference>
<dbReference type="RefSeq" id="WP_203919783.1">
    <property type="nucleotide sequence ID" value="NZ_BONZ01000040.1"/>
</dbReference>
<proteinExistence type="predicted"/>
<keyword evidence="3" id="KW-1133">Transmembrane helix</keyword>
<evidence type="ECO:0000313" key="6">
    <source>
        <dbReference type="Proteomes" id="UP000642748"/>
    </source>
</evidence>
<evidence type="ECO:0000256" key="2">
    <source>
        <dbReference type="ARBA" id="ARBA00022801"/>
    </source>
</evidence>
<dbReference type="GO" id="GO:0009245">
    <property type="term" value="P:lipid A biosynthetic process"/>
    <property type="evidence" value="ECO:0007669"/>
    <property type="project" value="TreeGrafter"/>
</dbReference>
<feature type="domain" description="Calcineurin-like phosphoesterase" evidence="4">
    <location>
        <begin position="166"/>
        <end position="335"/>
    </location>
</feature>
<feature type="transmembrane region" description="Helical" evidence="3">
    <location>
        <begin position="84"/>
        <end position="102"/>
    </location>
</feature>
<dbReference type="Pfam" id="PF00149">
    <property type="entry name" value="Metallophos"/>
    <property type="match status" value="1"/>
</dbReference>